<dbReference type="PANTHER" id="PTHR24104">
    <property type="entry name" value="E3 UBIQUITIN-PROTEIN LIGASE NHLRC1-RELATED"/>
    <property type="match status" value="1"/>
</dbReference>
<keyword evidence="1" id="KW-0677">Repeat</keyword>
<dbReference type="Proteomes" id="UP001165289">
    <property type="component" value="Unassembled WGS sequence"/>
</dbReference>
<dbReference type="SUPFAM" id="SSF63825">
    <property type="entry name" value="YWTD domain"/>
    <property type="match status" value="1"/>
</dbReference>
<dbReference type="AlphaFoldDB" id="A0AAV7JSA6"/>
<protein>
    <submittedName>
        <fullName evidence="3">Uncharacterized protein</fullName>
    </submittedName>
</protein>
<organism evidence="3 4">
    <name type="scientific">Oopsacas minuta</name>
    <dbReference type="NCBI Taxonomy" id="111878"/>
    <lineage>
        <taxon>Eukaryota</taxon>
        <taxon>Metazoa</taxon>
        <taxon>Porifera</taxon>
        <taxon>Hexactinellida</taxon>
        <taxon>Hexasterophora</taxon>
        <taxon>Lyssacinosida</taxon>
        <taxon>Leucopsacidae</taxon>
        <taxon>Oopsacas</taxon>
    </lineage>
</organism>
<dbReference type="PANTHER" id="PTHR24104:SF25">
    <property type="entry name" value="PROTEIN LIN-41"/>
    <property type="match status" value="1"/>
</dbReference>
<dbReference type="EMBL" id="JAKMXF010000302">
    <property type="protein sequence ID" value="KAI6651749.1"/>
    <property type="molecule type" value="Genomic_DNA"/>
</dbReference>
<accession>A0AAV7JSA6</accession>
<sequence length="349" mass="40354">MATLCVNNELSSKPNNTEGTEFLITQLRNHIENRKCELEESFKIVFERLENKKKDLLTSLDSILINTEEELRELHKQPYITRHTTNTESEIAKNSENEDLQASIASVEVSGTGQNEVDIPFITLNKESLELDFFVENYLQLQVAPNPYVYKKQPIWESSREKKLNSLQGIAVCDFSGEIYVADSGNKCVQVFNKNGELRRKIKDLKMSSPQYICVSEKFLYTSCWDNRTILKLDNKKGIRMQYNNYPQIITGLAVDKDENLYGCVWKENTIVVWDKELIVKEEIKLDNLFISGDTEIRDLCYFNKEFYVLFKDSIFSVQIFNKKGGLVRCPIKEGEVAMSKRISTLNKS</sequence>
<dbReference type="GO" id="GO:0000209">
    <property type="term" value="P:protein polyubiquitination"/>
    <property type="evidence" value="ECO:0007669"/>
    <property type="project" value="TreeGrafter"/>
</dbReference>
<evidence type="ECO:0000256" key="1">
    <source>
        <dbReference type="ARBA" id="ARBA00022737"/>
    </source>
</evidence>
<dbReference type="PROSITE" id="PS51125">
    <property type="entry name" value="NHL"/>
    <property type="match status" value="1"/>
</dbReference>
<proteinExistence type="predicted"/>
<dbReference type="Pfam" id="PF01436">
    <property type="entry name" value="NHL"/>
    <property type="match status" value="1"/>
</dbReference>
<gene>
    <name evidence="3" type="ORF">LOD99_4997</name>
</gene>
<dbReference type="GO" id="GO:0061630">
    <property type="term" value="F:ubiquitin protein ligase activity"/>
    <property type="evidence" value="ECO:0007669"/>
    <property type="project" value="TreeGrafter"/>
</dbReference>
<evidence type="ECO:0000256" key="2">
    <source>
        <dbReference type="PROSITE-ProRule" id="PRU00504"/>
    </source>
</evidence>
<dbReference type="InterPro" id="IPR001258">
    <property type="entry name" value="NHL_repeat"/>
</dbReference>
<dbReference type="GO" id="GO:0043161">
    <property type="term" value="P:proteasome-mediated ubiquitin-dependent protein catabolic process"/>
    <property type="evidence" value="ECO:0007669"/>
    <property type="project" value="TreeGrafter"/>
</dbReference>
<dbReference type="GO" id="GO:0008270">
    <property type="term" value="F:zinc ion binding"/>
    <property type="evidence" value="ECO:0007669"/>
    <property type="project" value="UniProtKB-KW"/>
</dbReference>
<feature type="repeat" description="NHL" evidence="2">
    <location>
        <begin position="164"/>
        <end position="195"/>
    </location>
</feature>
<dbReference type="Gene3D" id="2.120.10.30">
    <property type="entry name" value="TolB, C-terminal domain"/>
    <property type="match status" value="1"/>
</dbReference>
<dbReference type="InterPro" id="IPR050952">
    <property type="entry name" value="TRIM-NHL_E3_ligases"/>
</dbReference>
<evidence type="ECO:0000313" key="4">
    <source>
        <dbReference type="Proteomes" id="UP001165289"/>
    </source>
</evidence>
<reference evidence="3 4" key="1">
    <citation type="journal article" date="2023" name="BMC Biol.">
        <title>The compact genome of the sponge Oopsacas minuta (Hexactinellida) is lacking key metazoan core genes.</title>
        <authorList>
            <person name="Santini S."/>
            <person name="Schenkelaars Q."/>
            <person name="Jourda C."/>
            <person name="Duchesne M."/>
            <person name="Belahbib H."/>
            <person name="Rocher C."/>
            <person name="Selva M."/>
            <person name="Riesgo A."/>
            <person name="Vervoort M."/>
            <person name="Leys S.P."/>
            <person name="Kodjabachian L."/>
            <person name="Le Bivic A."/>
            <person name="Borchiellini C."/>
            <person name="Claverie J.M."/>
            <person name="Renard E."/>
        </authorList>
    </citation>
    <scope>NUCLEOTIDE SEQUENCE [LARGE SCALE GENOMIC DNA]</scope>
    <source>
        <strain evidence="3">SPO-2</strain>
    </source>
</reference>
<keyword evidence="4" id="KW-1185">Reference proteome</keyword>
<evidence type="ECO:0000313" key="3">
    <source>
        <dbReference type="EMBL" id="KAI6651749.1"/>
    </source>
</evidence>
<comment type="caution">
    <text evidence="3">The sequence shown here is derived from an EMBL/GenBank/DDBJ whole genome shotgun (WGS) entry which is preliminary data.</text>
</comment>
<dbReference type="InterPro" id="IPR011042">
    <property type="entry name" value="6-blade_b-propeller_TolB-like"/>
</dbReference>
<name>A0AAV7JSA6_9METZ</name>